<keyword evidence="1" id="KW-0732">Signal</keyword>
<feature type="chain" id="PRO_5046117564" description="Lipoprotein" evidence="1">
    <location>
        <begin position="20"/>
        <end position="400"/>
    </location>
</feature>
<dbReference type="RefSeq" id="WP_310026178.1">
    <property type="nucleotide sequence ID" value="NZ_JAVDVI010000007.1"/>
</dbReference>
<accession>A0ABU1TPP1</accession>
<evidence type="ECO:0000256" key="1">
    <source>
        <dbReference type="SAM" id="SignalP"/>
    </source>
</evidence>
<evidence type="ECO:0000313" key="3">
    <source>
        <dbReference type="Proteomes" id="UP001255185"/>
    </source>
</evidence>
<dbReference type="PROSITE" id="PS51257">
    <property type="entry name" value="PROKAR_LIPOPROTEIN"/>
    <property type="match status" value="1"/>
</dbReference>
<dbReference type="Proteomes" id="UP001255185">
    <property type="component" value="Unassembled WGS sequence"/>
</dbReference>
<reference evidence="2 3" key="1">
    <citation type="submission" date="2023-07" db="EMBL/GenBank/DDBJ databases">
        <title>Sorghum-associated microbial communities from plants grown in Nebraska, USA.</title>
        <authorList>
            <person name="Schachtman D."/>
        </authorList>
    </citation>
    <scope>NUCLEOTIDE SEQUENCE [LARGE SCALE GENOMIC DNA]</scope>
    <source>
        <strain evidence="2 3">3773</strain>
    </source>
</reference>
<organism evidence="2 3">
    <name type="scientific">Flavobacterium arsenatis</name>
    <dbReference type="NCBI Taxonomy" id="1484332"/>
    <lineage>
        <taxon>Bacteria</taxon>
        <taxon>Pseudomonadati</taxon>
        <taxon>Bacteroidota</taxon>
        <taxon>Flavobacteriia</taxon>
        <taxon>Flavobacteriales</taxon>
        <taxon>Flavobacteriaceae</taxon>
        <taxon>Flavobacterium</taxon>
    </lineage>
</organism>
<name>A0ABU1TPP1_9FLAO</name>
<sequence>MSKKIQLFLFAGIVSVLFASCQNEESEIVQNQEETLTAAAPLTNLLSRVAMSDATSDNIIDSTDCFKVKLPVEVLVNNQPVFVSSEEDFAAVEAIFNQYGNDNDCVKFLFPITIIYPDYSEVTVNSQEQFDVLANGCTATGPGPVFDAPVSCFNLVYPITISGYASAVQQAQTYTINSDQELFLFLASLSATEYYAINYPVSAVNEAGETITINSNSECQQAIAQAINFCYEIEDFCQGSDVAFTTLFDSLANVEGVMEGTVWSAVTHEYTFSKSTDATICTIGYISPTIGGAYMMEVLKEDGTVLYSGFHTFEADQLTHISITPVNIQANQKYIIRRRNPNGSGGLCKVVSRIEGLDPILPATSNGLTIYSSKYYGGGTGDDFPNVYLLPFISVGFSQN</sequence>
<feature type="signal peptide" evidence="1">
    <location>
        <begin position="1"/>
        <end position="19"/>
    </location>
</feature>
<keyword evidence="3" id="KW-1185">Reference proteome</keyword>
<gene>
    <name evidence="2" type="ORF">J2X31_001847</name>
</gene>
<dbReference type="EMBL" id="JAVDVI010000007">
    <property type="protein sequence ID" value="MDR6967833.1"/>
    <property type="molecule type" value="Genomic_DNA"/>
</dbReference>
<comment type="caution">
    <text evidence="2">The sequence shown here is derived from an EMBL/GenBank/DDBJ whole genome shotgun (WGS) entry which is preliminary data.</text>
</comment>
<proteinExistence type="predicted"/>
<evidence type="ECO:0008006" key="4">
    <source>
        <dbReference type="Google" id="ProtNLM"/>
    </source>
</evidence>
<evidence type="ECO:0000313" key="2">
    <source>
        <dbReference type="EMBL" id="MDR6967833.1"/>
    </source>
</evidence>
<protein>
    <recommendedName>
        <fullName evidence="4">Lipoprotein</fullName>
    </recommendedName>
</protein>